<dbReference type="OrthoDB" id="9810309at2"/>
<dbReference type="PANTHER" id="PTHR46638">
    <property type="entry name" value="CORRINOID ADENOSYLTRANSFERASE"/>
    <property type="match status" value="1"/>
</dbReference>
<dbReference type="KEGG" id="tit:Thit_0774"/>
<dbReference type="AlphaFoldDB" id="D3T7X2"/>
<dbReference type="InterPro" id="IPR027417">
    <property type="entry name" value="P-loop_NTPase"/>
</dbReference>
<dbReference type="EMBL" id="CP001936">
    <property type="protein sequence ID" value="ADD02054.1"/>
    <property type="molecule type" value="Genomic_DNA"/>
</dbReference>
<dbReference type="eggNOG" id="COG2109">
    <property type="taxonomic scope" value="Bacteria"/>
</dbReference>
<dbReference type="HOGENOM" id="CLU_088595_2_0_9"/>
<reference evidence="1" key="1">
    <citation type="submission" date="2010-02" db="EMBL/GenBank/DDBJ databases">
        <title>Complete sequence of Thermoanaerobacter italicus Ab9.</title>
        <authorList>
            <consortium name="US DOE Joint Genome Institute"/>
            <person name="Lucas S."/>
            <person name="Copeland A."/>
            <person name="Lapidus A."/>
            <person name="Cheng J.-F."/>
            <person name="Bruce D."/>
            <person name="Goodwin L."/>
            <person name="Pitluck S."/>
            <person name="Chertkov O."/>
            <person name="Detter J.C."/>
            <person name="Han C."/>
            <person name="Tapia R."/>
            <person name="Land M."/>
            <person name="Hauser L."/>
            <person name="Kyrpides N."/>
            <person name="Mikhailova N."/>
            <person name="Hemme C.L."/>
            <person name="Woyke T."/>
        </authorList>
    </citation>
    <scope>NUCLEOTIDE SEQUENCE [LARGE SCALE GENOMIC DNA]</scope>
    <source>
        <strain evidence="1">Ab9</strain>
    </source>
</reference>
<dbReference type="Proteomes" id="UP000001552">
    <property type="component" value="Chromosome"/>
</dbReference>
<dbReference type="Gene3D" id="3.40.50.300">
    <property type="entry name" value="P-loop containing nucleotide triphosphate hydrolases"/>
    <property type="match status" value="1"/>
</dbReference>
<dbReference type="PIRSF" id="PIRSF015617">
    <property type="entry name" value="Adensltrnsf_CobA"/>
    <property type="match status" value="1"/>
</dbReference>
<evidence type="ECO:0000313" key="2">
    <source>
        <dbReference type="Proteomes" id="UP000001552"/>
    </source>
</evidence>
<dbReference type="GO" id="GO:0009236">
    <property type="term" value="P:cobalamin biosynthetic process"/>
    <property type="evidence" value="ECO:0007669"/>
    <property type="project" value="InterPro"/>
</dbReference>
<dbReference type="GO" id="GO:0005524">
    <property type="term" value="F:ATP binding"/>
    <property type="evidence" value="ECO:0007669"/>
    <property type="project" value="InterPro"/>
</dbReference>
<keyword evidence="2" id="KW-1185">Reference proteome</keyword>
<protein>
    <submittedName>
        <fullName evidence="1">ATP:corrinoid adenosyltransferase BtuR/CobO/CobP</fullName>
    </submittedName>
</protein>
<accession>D3T7X2</accession>
<proteinExistence type="predicted"/>
<gene>
    <name evidence="1" type="ordered locus">Thit_0774</name>
</gene>
<evidence type="ECO:0000313" key="1">
    <source>
        <dbReference type="EMBL" id="ADD02054.1"/>
    </source>
</evidence>
<dbReference type="SUPFAM" id="SSF52540">
    <property type="entry name" value="P-loop containing nucleoside triphosphate hydrolases"/>
    <property type="match status" value="1"/>
</dbReference>
<sequence>MERGLIQVYTGDGKGKTTASIGLGIRAVGRGFKVYMVQFLKGADTGELHTLKNIENFKVFRFQSTNKFFWTLTEEEKKILAEDMKKAYDFVVEVLKNKKCDVLILDEIMAAIYSKMYTVEDVLKLIDMKPKEMELVLTGRSAPQEIIERADLVTEMKAIKHPFEKGIPARYGIEY</sequence>
<dbReference type="GO" id="GO:0008817">
    <property type="term" value="F:corrinoid adenosyltransferase activity"/>
    <property type="evidence" value="ECO:0007669"/>
    <property type="project" value="InterPro"/>
</dbReference>
<dbReference type="CDD" id="cd00561">
    <property type="entry name" value="CobA_ACA"/>
    <property type="match status" value="1"/>
</dbReference>
<name>D3T7X2_THEIA</name>
<dbReference type="RefSeq" id="WP_012994859.1">
    <property type="nucleotide sequence ID" value="NC_013921.1"/>
</dbReference>
<dbReference type="Pfam" id="PF02572">
    <property type="entry name" value="CobA_CobO_BtuR"/>
    <property type="match status" value="1"/>
</dbReference>
<dbReference type="PANTHER" id="PTHR46638:SF1">
    <property type="entry name" value="CORRINOID ADENOSYLTRANSFERASE"/>
    <property type="match status" value="1"/>
</dbReference>
<dbReference type="InterPro" id="IPR003724">
    <property type="entry name" value="CblAdoTrfase_CobA"/>
</dbReference>
<organism evidence="1 2">
    <name type="scientific">Thermoanaerobacter italicus (strain DSM 9252 / Ab9)</name>
    <dbReference type="NCBI Taxonomy" id="580331"/>
    <lineage>
        <taxon>Bacteria</taxon>
        <taxon>Bacillati</taxon>
        <taxon>Bacillota</taxon>
        <taxon>Clostridia</taxon>
        <taxon>Thermoanaerobacterales</taxon>
        <taxon>Thermoanaerobacteraceae</taxon>
        <taxon>Thermoanaerobacter</taxon>
    </lineage>
</organism>